<organism evidence="5 6">
    <name type="scientific">Zoogloea oryzae</name>
    <dbReference type="NCBI Taxonomy" id="310767"/>
    <lineage>
        <taxon>Bacteria</taxon>
        <taxon>Pseudomonadati</taxon>
        <taxon>Pseudomonadota</taxon>
        <taxon>Betaproteobacteria</taxon>
        <taxon>Rhodocyclales</taxon>
        <taxon>Zoogloeaceae</taxon>
        <taxon>Zoogloea</taxon>
    </lineage>
</organism>
<accession>A0ABQ6FC83</accession>
<keyword evidence="2" id="KW-0479">Metal-binding</keyword>
<evidence type="ECO:0000256" key="1">
    <source>
        <dbReference type="ARBA" id="ARBA00010587"/>
    </source>
</evidence>
<keyword evidence="3" id="KW-0408">Iron</keyword>
<dbReference type="RefSeq" id="WP_284187652.1">
    <property type="nucleotide sequence ID" value="NZ_BSPX01000022.1"/>
</dbReference>
<proteinExistence type="inferred from homology"/>
<evidence type="ECO:0000313" key="5">
    <source>
        <dbReference type="EMBL" id="GLT22335.1"/>
    </source>
</evidence>
<name>A0ABQ6FC83_9RHOO</name>
<dbReference type="EMBL" id="BSPX01000022">
    <property type="protein sequence ID" value="GLT22335.1"/>
    <property type="molecule type" value="Genomic_DNA"/>
</dbReference>
<sequence>MTDQQGLPWTDAFLLGFEAMDDTHREFVEVVDRLLTCPDDDLAAAMRAFIEHAEAHFGQEKAWMEETDFPPRDCHVDDHNAVMESAYQVEDLVRSGDVEVGREFAAELARWFPSHADYLDSALAQWLAKKKLGGVPVVLRRNLPIDR</sequence>
<dbReference type="PANTHER" id="PTHR37164:SF1">
    <property type="entry name" value="BACTERIOHEMERYTHRIN"/>
    <property type="match status" value="1"/>
</dbReference>
<dbReference type="NCBIfam" id="TIGR02481">
    <property type="entry name" value="hemeryth_dom"/>
    <property type="match status" value="1"/>
</dbReference>
<dbReference type="Pfam" id="PF01814">
    <property type="entry name" value="Hemerythrin"/>
    <property type="match status" value="1"/>
</dbReference>
<dbReference type="SUPFAM" id="SSF47188">
    <property type="entry name" value="Hemerythrin-like"/>
    <property type="match status" value="1"/>
</dbReference>
<dbReference type="InterPro" id="IPR050669">
    <property type="entry name" value="Hemerythrin"/>
</dbReference>
<dbReference type="CDD" id="cd12107">
    <property type="entry name" value="Hemerythrin"/>
    <property type="match status" value="1"/>
</dbReference>
<dbReference type="PANTHER" id="PTHR37164">
    <property type="entry name" value="BACTERIOHEMERYTHRIN"/>
    <property type="match status" value="1"/>
</dbReference>
<evidence type="ECO:0000259" key="4">
    <source>
        <dbReference type="Pfam" id="PF01814"/>
    </source>
</evidence>
<dbReference type="InterPro" id="IPR035938">
    <property type="entry name" value="Hemerythrin-like_sf"/>
</dbReference>
<dbReference type="Gene3D" id="1.20.120.50">
    <property type="entry name" value="Hemerythrin-like"/>
    <property type="match status" value="1"/>
</dbReference>
<keyword evidence="6" id="KW-1185">Reference proteome</keyword>
<gene>
    <name evidence="5" type="ORF">GCM10007933_17940</name>
</gene>
<dbReference type="Proteomes" id="UP001157167">
    <property type="component" value="Unassembled WGS sequence"/>
</dbReference>
<protein>
    <recommendedName>
        <fullName evidence="4">Hemerythrin-like domain-containing protein</fullName>
    </recommendedName>
</protein>
<evidence type="ECO:0000256" key="3">
    <source>
        <dbReference type="ARBA" id="ARBA00023004"/>
    </source>
</evidence>
<comment type="caution">
    <text evidence="5">The sequence shown here is derived from an EMBL/GenBank/DDBJ whole genome shotgun (WGS) entry which is preliminary data.</text>
</comment>
<dbReference type="InterPro" id="IPR012827">
    <property type="entry name" value="Hemerythrin_metal-bd"/>
</dbReference>
<dbReference type="InterPro" id="IPR012312">
    <property type="entry name" value="Hemerythrin-like"/>
</dbReference>
<feature type="domain" description="Hemerythrin-like" evidence="4">
    <location>
        <begin position="16"/>
        <end position="126"/>
    </location>
</feature>
<comment type="similarity">
    <text evidence="1">Belongs to the hemerythrin family.</text>
</comment>
<reference evidence="6" key="1">
    <citation type="journal article" date="2019" name="Int. J. Syst. Evol. Microbiol.">
        <title>The Global Catalogue of Microorganisms (GCM) 10K type strain sequencing project: providing services to taxonomists for standard genome sequencing and annotation.</title>
        <authorList>
            <consortium name="The Broad Institute Genomics Platform"/>
            <consortium name="The Broad Institute Genome Sequencing Center for Infectious Disease"/>
            <person name="Wu L."/>
            <person name="Ma J."/>
        </authorList>
    </citation>
    <scope>NUCLEOTIDE SEQUENCE [LARGE SCALE GENOMIC DNA]</scope>
    <source>
        <strain evidence="6">NBRC 102407</strain>
    </source>
</reference>
<evidence type="ECO:0000313" key="6">
    <source>
        <dbReference type="Proteomes" id="UP001157167"/>
    </source>
</evidence>
<evidence type="ECO:0000256" key="2">
    <source>
        <dbReference type="ARBA" id="ARBA00022723"/>
    </source>
</evidence>